<name>A0A447KUL6_SEROD</name>
<dbReference type="InterPro" id="IPR021333">
    <property type="entry name" value="DUF2946"/>
</dbReference>
<dbReference type="RefSeq" id="WP_050763115.1">
    <property type="nucleotide sequence ID" value="NZ_JBGMUT010000002.1"/>
</dbReference>
<dbReference type="Pfam" id="PF11162">
    <property type="entry name" value="DUF2946"/>
    <property type="match status" value="1"/>
</dbReference>
<proteinExistence type="predicted"/>
<organism evidence="2 3">
    <name type="scientific">Serratia odorifera</name>
    <dbReference type="NCBI Taxonomy" id="618"/>
    <lineage>
        <taxon>Bacteria</taxon>
        <taxon>Pseudomonadati</taxon>
        <taxon>Pseudomonadota</taxon>
        <taxon>Gammaproteobacteria</taxon>
        <taxon>Enterobacterales</taxon>
        <taxon>Yersiniaceae</taxon>
        <taxon>Serratia</taxon>
    </lineage>
</organism>
<keyword evidence="1" id="KW-0812">Transmembrane</keyword>
<feature type="transmembrane region" description="Helical" evidence="1">
    <location>
        <begin position="37"/>
        <end position="58"/>
    </location>
</feature>
<gene>
    <name evidence="2" type="ORF">NCTC11214_03432</name>
</gene>
<evidence type="ECO:0000256" key="1">
    <source>
        <dbReference type="SAM" id="Phobius"/>
    </source>
</evidence>
<reference evidence="2 3" key="1">
    <citation type="submission" date="2018-12" db="EMBL/GenBank/DDBJ databases">
        <authorList>
            <consortium name="Pathogen Informatics"/>
        </authorList>
    </citation>
    <scope>NUCLEOTIDE SEQUENCE [LARGE SCALE GENOMIC DNA]</scope>
    <source>
        <strain evidence="2 3">NCTC11214</strain>
    </source>
</reference>
<keyword evidence="1" id="KW-1133">Transmembrane helix</keyword>
<keyword evidence="1" id="KW-0472">Membrane</keyword>
<evidence type="ECO:0000313" key="3">
    <source>
        <dbReference type="Proteomes" id="UP000281391"/>
    </source>
</evidence>
<sequence length="157" mass="17260">MKDVTIRCELSFPPARFIVTKDAITVKRSAQHLRMPAWLGLFAMLMIFLAPLISSQLADKHHLSMTMPMSGHQMMPHHQTRQSAPMTHHDAGDAGVDLCGYCSLFHHTPALDTTLFLPPGNAFQPAAVIAVGIFSITLADLFPPYQTRAPPVAILFS</sequence>
<feature type="transmembrane region" description="Helical" evidence="1">
    <location>
        <begin position="122"/>
        <end position="142"/>
    </location>
</feature>
<protein>
    <submittedName>
        <fullName evidence="2">Protein of uncharacterized function (DUF2946)</fullName>
    </submittedName>
</protein>
<dbReference type="AlphaFoldDB" id="A0A447KUL6"/>
<accession>A0A447KUL6</accession>
<evidence type="ECO:0000313" key="2">
    <source>
        <dbReference type="EMBL" id="VDZ60503.1"/>
    </source>
</evidence>
<dbReference type="Proteomes" id="UP000281391">
    <property type="component" value="Chromosome"/>
</dbReference>
<dbReference type="EMBL" id="LR134117">
    <property type="protein sequence ID" value="VDZ60503.1"/>
    <property type="molecule type" value="Genomic_DNA"/>
</dbReference>
<dbReference type="KEGG" id="sof:NCTC11214_03432"/>